<proteinExistence type="predicted"/>
<keyword evidence="2" id="KW-1185">Reference proteome</keyword>
<comment type="caution">
    <text evidence="1">The sequence shown here is derived from an EMBL/GenBank/DDBJ whole genome shotgun (WGS) entry which is preliminary data.</text>
</comment>
<dbReference type="EMBL" id="CM039431">
    <property type="protein sequence ID" value="KAI4335316.1"/>
    <property type="molecule type" value="Genomic_DNA"/>
</dbReference>
<reference evidence="1 2" key="1">
    <citation type="journal article" date="2022" name="DNA Res.">
        <title>Chromosomal-level genome assembly of the orchid tree Bauhinia variegata (Leguminosae; Cercidoideae) supports the allotetraploid origin hypothesis of Bauhinia.</title>
        <authorList>
            <person name="Zhong Y."/>
            <person name="Chen Y."/>
            <person name="Zheng D."/>
            <person name="Pang J."/>
            <person name="Liu Y."/>
            <person name="Luo S."/>
            <person name="Meng S."/>
            <person name="Qian L."/>
            <person name="Wei D."/>
            <person name="Dai S."/>
            <person name="Zhou R."/>
        </authorList>
    </citation>
    <scope>NUCLEOTIDE SEQUENCE [LARGE SCALE GENOMIC DNA]</scope>
    <source>
        <strain evidence="1">BV-YZ2020</strain>
    </source>
</reference>
<protein>
    <submittedName>
        <fullName evidence="1">Uncharacterized protein</fullName>
    </submittedName>
</protein>
<accession>A0ACB9NGE0</accession>
<organism evidence="1 2">
    <name type="scientific">Bauhinia variegata</name>
    <name type="common">Purple orchid tree</name>
    <name type="synonym">Phanera variegata</name>
    <dbReference type="NCBI Taxonomy" id="167791"/>
    <lineage>
        <taxon>Eukaryota</taxon>
        <taxon>Viridiplantae</taxon>
        <taxon>Streptophyta</taxon>
        <taxon>Embryophyta</taxon>
        <taxon>Tracheophyta</taxon>
        <taxon>Spermatophyta</taxon>
        <taxon>Magnoliopsida</taxon>
        <taxon>eudicotyledons</taxon>
        <taxon>Gunneridae</taxon>
        <taxon>Pentapetalae</taxon>
        <taxon>rosids</taxon>
        <taxon>fabids</taxon>
        <taxon>Fabales</taxon>
        <taxon>Fabaceae</taxon>
        <taxon>Cercidoideae</taxon>
        <taxon>Cercideae</taxon>
        <taxon>Bauhiniinae</taxon>
        <taxon>Bauhinia</taxon>
    </lineage>
</organism>
<gene>
    <name evidence="1" type="ORF">L6164_013974</name>
</gene>
<dbReference type="Proteomes" id="UP000828941">
    <property type="component" value="Chromosome 6"/>
</dbReference>
<evidence type="ECO:0000313" key="1">
    <source>
        <dbReference type="EMBL" id="KAI4335316.1"/>
    </source>
</evidence>
<evidence type="ECO:0000313" key="2">
    <source>
        <dbReference type="Proteomes" id="UP000828941"/>
    </source>
</evidence>
<sequence>MGACACAGAMPLVPRLTFTSVENKLTFDNTWLSSSLASCHLSPQAPKPSQPISLIQSFLRLCLSLLSTRLANCNTFPTASTTSEISIIANPPLHNQSPPSLPLYIYICMHFSLGQALSPFVSIS</sequence>
<name>A0ACB9NGE0_BAUVA</name>